<sequence length="62" mass="7144">MPVQKYNDRVRVKVKNSADTWLILEHENIKKGATVKFTGKVKCRNEKTGEVKFFSENSCELA</sequence>
<evidence type="ECO:0000313" key="1">
    <source>
        <dbReference type="EMBL" id="SEI59259.1"/>
    </source>
</evidence>
<protein>
    <submittedName>
        <fullName evidence="1">Uncharacterized protein</fullName>
    </submittedName>
</protein>
<organism evidence="1 2">
    <name type="scientific">Dyadobacter koreensis</name>
    <dbReference type="NCBI Taxonomy" id="408657"/>
    <lineage>
        <taxon>Bacteria</taxon>
        <taxon>Pseudomonadati</taxon>
        <taxon>Bacteroidota</taxon>
        <taxon>Cytophagia</taxon>
        <taxon>Cytophagales</taxon>
        <taxon>Spirosomataceae</taxon>
        <taxon>Dyadobacter</taxon>
    </lineage>
</organism>
<evidence type="ECO:0000313" key="2">
    <source>
        <dbReference type="Proteomes" id="UP000199532"/>
    </source>
</evidence>
<reference evidence="1 2" key="1">
    <citation type="submission" date="2016-10" db="EMBL/GenBank/DDBJ databases">
        <authorList>
            <person name="de Groot N.N."/>
        </authorList>
    </citation>
    <scope>NUCLEOTIDE SEQUENCE [LARGE SCALE GENOMIC DNA]</scope>
    <source>
        <strain evidence="1 2">DSM 19938</strain>
    </source>
</reference>
<gene>
    <name evidence="1" type="ORF">SAMN04487995_1534</name>
</gene>
<accession>A0A1H6RU45</accession>
<name>A0A1H6RU45_9BACT</name>
<keyword evidence="2" id="KW-1185">Reference proteome</keyword>
<proteinExistence type="predicted"/>
<dbReference type="RefSeq" id="WP_090334141.1">
    <property type="nucleotide sequence ID" value="NZ_FNXY01000002.1"/>
</dbReference>
<dbReference type="EMBL" id="FNXY01000002">
    <property type="protein sequence ID" value="SEI59259.1"/>
    <property type="molecule type" value="Genomic_DNA"/>
</dbReference>
<dbReference type="AlphaFoldDB" id="A0A1H6RU45"/>
<dbReference type="OrthoDB" id="963824at2"/>
<dbReference type="Proteomes" id="UP000199532">
    <property type="component" value="Unassembled WGS sequence"/>
</dbReference>